<reference evidence="1" key="1">
    <citation type="submission" date="2020-09" db="EMBL/GenBank/DDBJ databases">
        <title>Novel species of Mucilaginibacter isolated from a glacier on the Tibetan Plateau.</title>
        <authorList>
            <person name="Liu Q."/>
            <person name="Xin Y.-H."/>
        </authorList>
    </citation>
    <scope>NUCLEOTIDE SEQUENCE</scope>
    <source>
        <strain evidence="1">ZB1P21</strain>
    </source>
</reference>
<dbReference type="EMBL" id="JACWMX010000004">
    <property type="protein sequence ID" value="MBD1393867.1"/>
    <property type="molecule type" value="Genomic_DNA"/>
</dbReference>
<dbReference type="Pfam" id="PF26622">
    <property type="entry name" value="DUF8199"/>
    <property type="match status" value="1"/>
</dbReference>
<proteinExistence type="predicted"/>
<dbReference type="AlphaFoldDB" id="A0A926S2I0"/>
<evidence type="ECO:0000313" key="2">
    <source>
        <dbReference type="Proteomes" id="UP000619078"/>
    </source>
</evidence>
<dbReference type="InterPro" id="IPR058512">
    <property type="entry name" value="DUF8199"/>
</dbReference>
<dbReference type="InterPro" id="IPR058060">
    <property type="entry name" value="HYC_CC_PP"/>
</dbReference>
<dbReference type="RefSeq" id="WP_191163599.1">
    <property type="nucleotide sequence ID" value="NZ_JACWMX010000004.1"/>
</dbReference>
<accession>A0A926S2I0</accession>
<keyword evidence="2" id="KW-1185">Reference proteome</keyword>
<gene>
    <name evidence="1" type="ORF">IDJ76_12230</name>
</gene>
<evidence type="ECO:0000313" key="1">
    <source>
        <dbReference type="EMBL" id="MBD1393867.1"/>
    </source>
</evidence>
<comment type="caution">
    <text evidence="1">The sequence shown here is derived from an EMBL/GenBank/DDBJ whole genome shotgun (WGS) entry which is preliminary data.</text>
</comment>
<name>A0A926S2I0_9SPHI</name>
<organism evidence="1 2">
    <name type="scientific">Mucilaginibacter glaciei</name>
    <dbReference type="NCBI Taxonomy" id="2772109"/>
    <lineage>
        <taxon>Bacteria</taxon>
        <taxon>Pseudomonadati</taxon>
        <taxon>Bacteroidota</taxon>
        <taxon>Sphingobacteriia</taxon>
        <taxon>Sphingobacteriales</taxon>
        <taxon>Sphingobacteriaceae</taxon>
        <taxon>Mucilaginibacter</taxon>
    </lineage>
</organism>
<protein>
    <submittedName>
        <fullName evidence="1">Uncharacterized protein</fullName>
    </submittedName>
</protein>
<dbReference type="NCBIfam" id="NF047658">
    <property type="entry name" value="HYC_CC_PP"/>
    <property type="match status" value="1"/>
</dbReference>
<dbReference type="Proteomes" id="UP000619078">
    <property type="component" value="Unassembled WGS sequence"/>
</dbReference>
<sequence>MIKKSGVILLAVLYAITAAGFALNLHYCGNTVASVKINTPAKSCAQPMAKTKMNCCKDAKLDVKVKDDHQAEQNSFLAKVFALEIPKLPYEDMVFAAQQALVERFFDRGPPDIPFEKISVYLKNCIFRI</sequence>